<feature type="domain" description="AMP-dependent synthetase/ligase" evidence="4">
    <location>
        <begin position="62"/>
        <end position="416"/>
    </location>
</feature>
<name>A0A7K3M041_9ACTN</name>
<dbReference type="GO" id="GO:0006631">
    <property type="term" value="P:fatty acid metabolic process"/>
    <property type="evidence" value="ECO:0007669"/>
    <property type="project" value="TreeGrafter"/>
</dbReference>
<evidence type="ECO:0000313" key="6">
    <source>
        <dbReference type="EMBL" id="NDL55828.1"/>
    </source>
</evidence>
<accession>A0A7K3M041</accession>
<evidence type="ECO:0000313" key="7">
    <source>
        <dbReference type="Proteomes" id="UP000460435"/>
    </source>
</evidence>
<keyword evidence="2" id="KW-0436">Ligase</keyword>
<dbReference type="PANTHER" id="PTHR43201">
    <property type="entry name" value="ACYL-COA SYNTHETASE"/>
    <property type="match status" value="1"/>
</dbReference>
<dbReference type="InterPro" id="IPR025110">
    <property type="entry name" value="AMP-bd_C"/>
</dbReference>
<proteinExistence type="inferred from homology"/>
<feature type="compositionally biased region" description="Pro residues" evidence="3">
    <location>
        <begin position="190"/>
        <end position="202"/>
    </location>
</feature>
<dbReference type="Gene3D" id="3.30.300.30">
    <property type="match status" value="1"/>
</dbReference>
<dbReference type="CDD" id="cd04433">
    <property type="entry name" value="AFD_class_I"/>
    <property type="match status" value="1"/>
</dbReference>
<dbReference type="EMBL" id="WLZY01000001">
    <property type="protein sequence ID" value="NDL55828.1"/>
    <property type="molecule type" value="Genomic_DNA"/>
</dbReference>
<reference evidence="6 7" key="1">
    <citation type="submission" date="2019-11" db="EMBL/GenBank/DDBJ databases">
        <authorList>
            <person name="Li X.-J."/>
            <person name="Feng X.-M."/>
        </authorList>
    </citation>
    <scope>NUCLEOTIDE SEQUENCE [LARGE SCALE GENOMIC DNA]</scope>
    <source>
        <strain evidence="6 7">XMNu-373</strain>
    </source>
</reference>
<evidence type="ECO:0000256" key="2">
    <source>
        <dbReference type="ARBA" id="ARBA00022598"/>
    </source>
</evidence>
<sequence>MAYGPTSVEVMRLLPAASPHGEADPAGAIRLRIIIYTDIGDVHFPVKGEHMGFADRLAGAVAAPPAHADALVHQDGWWTWGHMRALMAATEDFLQAAGCGSQQRVGIVLDNKPEHIAAALAVLSSGRCLVSLSAIQPPPALATSLTHARLPVVLASPATLWDTRVTEAIRATGTRYGALLADGNVVPGPAAHPQPNPAPEHAPPGATIEISSSGTTGPPRTITLHERQVEASLAASGQYKTTDQNGMAAPRPTTVIAHPISHIAGLWALLGAVVSGRRIVLMPRFHVDDWVAAVHRHRVHTAFLVPAALRSILDARPPTDHLSSLALINTGASHCPPEVTRGFWDHYGIPVLTTYGTTEFAGAIAGWTRQLHADWVRSKAGSAGRAYPGVELRVSDAAGTVLPRGWVGRLEVRSDQAQPGTSSWTRTNDLARIDADGFLWIAGRADAVIQRGGFKIQPERIEQVLQRHPGVREATVIGMPDERVGAVPVAAIEPEPHAEPPTEQELLDACRSNLAPYEQPRDIVFFDLPRTPSGKIIRADVADRVREAQQIRDDAAS</sequence>
<organism evidence="6 7">
    <name type="scientific">Phytoactinopolyspora mesophila</name>
    <dbReference type="NCBI Taxonomy" id="2650750"/>
    <lineage>
        <taxon>Bacteria</taxon>
        <taxon>Bacillati</taxon>
        <taxon>Actinomycetota</taxon>
        <taxon>Actinomycetes</taxon>
        <taxon>Jiangellales</taxon>
        <taxon>Jiangellaceae</taxon>
        <taxon>Phytoactinopolyspora</taxon>
    </lineage>
</organism>
<gene>
    <name evidence="6" type="ORF">F7O44_01955</name>
</gene>
<dbReference type="PANTHER" id="PTHR43201:SF5">
    <property type="entry name" value="MEDIUM-CHAIN ACYL-COA LIGASE ACSF2, MITOCHONDRIAL"/>
    <property type="match status" value="1"/>
</dbReference>
<protein>
    <submittedName>
        <fullName evidence="6">AMP-binding protein</fullName>
    </submittedName>
</protein>
<dbReference type="InterPro" id="IPR000873">
    <property type="entry name" value="AMP-dep_synth/lig_dom"/>
</dbReference>
<keyword evidence="7" id="KW-1185">Reference proteome</keyword>
<dbReference type="InterPro" id="IPR042099">
    <property type="entry name" value="ANL_N_sf"/>
</dbReference>
<feature type="compositionally biased region" description="Polar residues" evidence="3">
    <location>
        <begin position="209"/>
        <end position="218"/>
    </location>
</feature>
<dbReference type="GO" id="GO:0031956">
    <property type="term" value="F:medium-chain fatty acid-CoA ligase activity"/>
    <property type="evidence" value="ECO:0007669"/>
    <property type="project" value="TreeGrafter"/>
</dbReference>
<dbReference type="Gene3D" id="3.40.50.12780">
    <property type="entry name" value="N-terminal domain of ligase-like"/>
    <property type="match status" value="1"/>
</dbReference>
<dbReference type="SUPFAM" id="SSF56801">
    <property type="entry name" value="Acetyl-CoA synthetase-like"/>
    <property type="match status" value="1"/>
</dbReference>
<comment type="caution">
    <text evidence="6">The sequence shown here is derived from an EMBL/GenBank/DDBJ whole genome shotgun (WGS) entry which is preliminary data.</text>
</comment>
<evidence type="ECO:0000259" key="4">
    <source>
        <dbReference type="Pfam" id="PF00501"/>
    </source>
</evidence>
<evidence type="ECO:0000259" key="5">
    <source>
        <dbReference type="Pfam" id="PF13193"/>
    </source>
</evidence>
<dbReference type="Pfam" id="PF00501">
    <property type="entry name" value="AMP-binding"/>
    <property type="match status" value="1"/>
</dbReference>
<feature type="domain" description="AMP-binding enzyme C-terminal" evidence="5">
    <location>
        <begin position="461"/>
        <end position="535"/>
    </location>
</feature>
<dbReference type="AlphaFoldDB" id="A0A7K3M041"/>
<dbReference type="Proteomes" id="UP000460435">
    <property type="component" value="Unassembled WGS sequence"/>
</dbReference>
<dbReference type="InterPro" id="IPR045851">
    <property type="entry name" value="AMP-bd_C_sf"/>
</dbReference>
<feature type="region of interest" description="Disordered" evidence="3">
    <location>
        <begin position="185"/>
        <end position="220"/>
    </location>
</feature>
<comment type="similarity">
    <text evidence="1">Belongs to the ATP-dependent AMP-binding enzyme family.</text>
</comment>
<evidence type="ECO:0000256" key="1">
    <source>
        <dbReference type="ARBA" id="ARBA00006432"/>
    </source>
</evidence>
<dbReference type="Pfam" id="PF13193">
    <property type="entry name" value="AMP-binding_C"/>
    <property type="match status" value="1"/>
</dbReference>
<evidence type="ECO:0000256" key="3">
    <source>
        <dbReference type="SAM" id="MobiDB-lite"/>
    </source>
</evidence>